<reference evidence="2" key="1">
    <citation type="submission" date="2021-09" db="EMBL/GenBank/DDBJ databases">
        <authorList>
            <consortium name="AG Swart"/>
            <person name="Singh M."/>
            <person name="Singh A."/>
            <person name="Seah K."/>
            <person name="Emmerich C."/>
        </authorList>
    </citation>
    <scope>NUCLEOTIDE SEQUENCE</scope>
    <source>
        <strain evidence="2">ATCC30299</strain>
    </source>
</reference>
<dbReference type="AlphaFoldDB" id="A0AAU9IA74"/>
<dbReference type="EMBL" id="CAJZBQ010000002">
    <property type="protein sequence ID" value="CAG9310237.1"/>
    <property type="molecule type" value="Genomic_DNA"/>
</dbReference>
<dbReference type="Proteomes" id="UP001162131">
    <property type="component" value="Unassembled WGS sequence"/>
</dbReference>
<evidence type="ECO:0000313" key="3">
    <source>
        <dbReference type="Proteomes" id="UP001162131"/>
    </source>
</evidence>
<accession>A0AAU9IA74</accession>
<comment type="caution">
    <text evidence="2">The sequence shown here is derived from an EMBL/GenBank/DDBJ whole genome shotgun (WGS) entry which is preliminary data.</text>
</comment>
<name>A0AAU9IA74_9CILI</name>
<keyword evidence="3" id="KW-1185">Reference proteome</keyword>
<feature type="region of interest" description="Disordered" evidence="1">
    <location>
        <begin position="1"/>
        <end position="20"/>
    </location>
</feature>
<organism evidence="2 3">
    <name type="scientific">Blepharisma stoltei</name>
    <dbReference type="NCBI Taxonomy" id="1481888"/>
    <lineage>
        <taxon>Eukaryota</taxon>
        <taxon>Sar</taxon>
        <taxon>Alveolata</taxon>
        <taxon>Ciliophora</taxon>
        <taxon>Postciliodesmatophora</taxon>
        <taxon>Heterotrichea</taxon>
        <taxon>Heterotrichida</taxon>
        <taxon>Blepharismidae</taxon>
        <taxon>Blepharisma</taxon>
    </lineage>
</organism>
<evidence type="ECO:0000256" key="1">
    <source>
        <dbReference type="SAM" id="MobiDB-lite"/>
    </source>
</evidence>
<proteinExistence type="predicted"/>
<gene>
    <name evidence="2" type="ORF">BSTOLATCC_MIC1091</name>
</gene>
<evidence type="ECO:0000313" key="2">
    <source>
        <dbReference type="EMBL" id="CAG9310237.1"/>
    </source>
</evidence>
<sequence length="201" mass="22999">MSKNANTLPNWHFTSRTRSHTSVYQASKKEVEHDLGLMKCIDDSSQSTTASNNLSNTRATIKKKIKHFKHKQVDEKTALQALSLLQETQKPVQKSDMVIKIKIPKKKSIKTLRLPLHPQLLPSFILNKKNGFTCFANSFWKVKGFPQKYLSKFYEKTKRSLSDRENLVCPSGKGSIHTALAYKISQENEKIKLPQLNTLSR</sequence>
<protein>
    <submittedName>
        <fullName evidence="2">Uncharacterized protein</fullName>
    </submittedName>
</protein>